<dbReference type="EMBL" id="DS268437">
    <property type="protein sequence ID" value="EFO99226.1"/>
    <property type="molecule type" value="Genomic_DNA"/>
</dbReference>
<dbReference type="KEGG" id="crq:GCK72_008102"/>
<proteinExistence type="predicted"/>
<dbReference type="OrthoDB" id="5901016at2759"/>
<sequence>MNWNPFAQSTPQLPLYLERLKNGFDELVTKLATGDYEAVQEEPLKNAIRAELEKMDYEQLKITYESVLVIKKATHGIQNRGIPAIPKMEQQRKDSWDSSFEYGKMTENPTPEMDEFIDFLLNSTFDSNGSAGKVVTKLISNNTSPVYNSHLTENIQSLLNGKSLGELKEVFQTAVAIRIITNNIPILRGDHQHMGPAHSSTESTLSEQQRRQKEMKIQVNNFIERLIENKKKIVDLIRHEEKSVKSSLASSLPLIKNHVKSPEEKVMEGIQAKLREMKPNELDVLYDAIRCKRPQSTNLPIGTQATPAVRQNLNKEKHEKVEEEMEYQLLIAAEKEQEKRFQKEVEEIKIKNDKKESLMKIEKAEMDEKADMKFKLEFEKQEREHKINFKKAKEDIENYERETQRLLQERIKVWKACNDAFLACIYIQQLWEEKEKQWADWLESLKTSISEAKTRFKLFERVLQNINRHGPKYEKIVNSELKSLHKSTLSAYYLVFDACKTVKKLVNRFDGVFLKILLKNLVTISNNLCTALENIDQCMSQIDLTDPIHHSFSGLSSSEVPSVFILREESKTYQPDGLPIEEPRVYSSSTTLNITEIH</sequence>
<organism evidence="2">
    <name type="scientific">Caenorhabditis remanei</name>
    <name type="common">Caenorhabditis vulgaris</name>
    <dbReference type="NCBI Taxonomy" id="31234"/>
    <lineage>
        <taxon>Eukaryota</taxon>
        <taxon>Metazoa</taxon>
        <taxon>Ecdysozoa</taxon>
        <taxon>Nematoda</taxon>
        <taxon>Chromadorea</taxon>
        <taxon>Rhabditida</taxon>
        <taxon>Rhabditina</taxon>
        <taxon>Rhabditomorpha</taxon>
        <taxon>Rhabditoidea</taxon>
        <taxon>Rhabditidae</taxon>
        <taxon>Peloderinae</taxon>
        <taxon>Caenorhabditis</taxon>
    </lineage>
</organism>
<keyword evidence="2" id="KW-1185">Reference proteome</keyword>
<gene>
    <name evidence="1" type="ORF">CRE_17922</name>
</gene>
<dbReference type="PANTHER" id="PTHR21566:SF7">
    <property type="entry name" value="DUF4455 DOMAIN-CONTAINING PROTEIN-RELATED"/>
    <property type="match status" value="1"/>
</dbReference>
<evidence type="ECO:0000313" key="2">
    <source>
        <dbReference type="Proteomes" id="UP000008281"/>
    </source>
</evidence>
<dbReference type="Pfam" id="PF05218">
    <property type="entry name" value="DUF713"/>
    <property type="match status" value="1"/>
</dbReference>
<dbReference type="InterPro" id="IPR007883">
    <property type="entry name" value="DUF713"/>
</dbReference>
<dbReference type="eggNOG" id="ENOG502TG62">
    <property type="taxonomic scope" value="Eukaryota"/>
</dbReference>
<protein>
    <submittedName>
        <fullName evidence="1">Uncharacterized protein</fullName>
    </submittedName>
</protein>
<accession>E3MDJ8</accession>
<reference evidence="1" key="1">
    <citation type="submission" date="2007-07" db="EMBL/GenBank/DDBJ databases">
        <title>PCAP assembly of the Caenorhabditis remanei genome.</title>
        <authorList>
            <consortium name="The Caenorhabditis remanei Sequencing Consortium"/>
            <person name="Wilson R.K."/>
        </authorList>
    </citation>
    <scope>NUCLEOTIDE SEQUENCE [LARGE SCALE GENOMIC DNA]</scope>
    <source>
        <strain evidence="1">PB4641</strain>
    </source>
</reference>
<dbReference type="Proteomes" id="UP000008281">
    <property type="component" value="Unassembled WGS sequence"/>
</dbReference>
<name>E3MDJ8_CAERE</name>
<dbReference type="GeneID" id="9817474"/>
<dbReference type="AlphaFoldDB" id="E3MDJ8"/>
<dbReference type="CTD" id="9817474"/>
<dbReference type="RefSeq" id="XP_003105818.2">
    <property type="nucleotide sequence ID" value="XM_003105770.2"/>
</dbReference>
<evidence type="ECO:0000313" key="1">
    <source>
        <dbReference type="EMBL" id="EFO99226.1"/>
    </source>
</evidence>
<dbReference type="PANTHER" id="PTHR21566">
    <property type="entry name" value="CILIA- AND FLAGELLA-ASSOCIATED PROTEIN 251-LIKE-RELATED-RELATED"/>
    <property type="match status" value="1"/>
</dbReference>
<dbReference type="HOGENOM" id="CLU_456534_0_0_1"/>